<dbReference type="VEuPathDB" id="VectorBase:LLOJ005893"/>
<dbReference type="EMBL" id="AJWK01018837">
    <property type="status" value="NOT_ANNOTATED_CDS"/>
    <property type="molecule type" value="Genomic_DNA"/>
</dbReference>
<feature type="domain" description="DDE-1" evidence="2">
    <location>
        <begin position="3"/>
        <end position="133"/>
    </location>
</feature>
<keyword evidence="5" id="KW-1185">Reference proteome</keyword>
<reference evidence="5" key="1">
    <citation type="submission" date="2012-05" db="EMBL/GenBank/DDBJ databases">
        <title>Whole Genome Assembly of Lutzomyia longipalpis.</title>
        <authorList>
            <person name="Richards S."/>
            <person name="Qu C."/>
            <person name="Dillon R."/>
            <person name="Worley K."/>
            <person name="Scherer S."/>
            <person name="Batterton M."/>
            <person name="Taylor A."/>
            <person name="Hawes A."/>
            <person name="Hernandez B."/>
            <person name="Kovar C."/>
            <person name="Mandapat C."/>
            <person name="Pham C."/>
            <person name="Qu C."/>
            <person name="Jing C."/>
            <person name="Bess C."/>
            <person name="Bandaranaike D."/>
            <person name="Ngo D."/>
            <person name="Ongeri F."/>
            <person name="Arias F."/>
            <person name="Lara F."/>
            <person name="Weissenberger G."/>
            <person name="Kamau G."/>
            <person name="Han H."/>
            <person name="Shen H."/>
            <person name="Dinh H."/>
            <person name="Khalil I."/>
            <person name="Jones J."/>
            <person name="Shafer J."/>
            <person name="Jayaseelan J."/>
            <person name="Quiroz J."/>
            <person name="Blankenburg K."/>
            <person name="Nguyen L."/>
            <person name="Jackson L."/>
            <person name="Francisco L."/>
            <person name="Tang L.-Y."/>
            <person name="Pu L.-L."/>
            <person name="Perales L."/>
            <person name="Lorensuhewa L."/>
            <person name="Munidasa M."/>
            <person name="Coyle M."/>
            <person name="Taylor M."/>
            <person name="Puazo M."/>
            <person name="Firestine M."/>
            <person name="Scheel M."/>
            <person name="Javaid M."/>
            <person name="Wang M."/>
            <person name="Li M."/>
            <person name="Tabassum N."/>
            <person name="Saada N."/>
            <person name="Osuji N."/>
            <person name="Aqrawi P."/>
            <person name="Fu Q."/>
            <person name="Thornton R."/>
            <person name="Raj R."/>
            <person name="Goodspeed R."/>
            <person name="Mata R."/>
            <person name="Najjar R."/>
            <person name="Gubbala S."/>
            <person name="Lee S."/>
            <person name="Denson S."/>
            <person name="Patil S."/>
            <person name="Macmil S."/>
            <person name="Qi S."/>
            <person name="Matskevitch T."/>
            <person name="Palculict T."/>
            <person name="Mathew T."/>
            <person name="Vee V."/>
            <person name="Velamala V."/>
            <person name="Korchina V."/>
            <person name="Cai W."/>
            <person name="Liu W."/>
            <person name="Dai W."/>
            <person name="Zou X."/>
            <person name="Zhu Y."/>
            <person name="Zhang Y."/>
            <person name="Wu Y.-Q."/>
            <person name="Xin Y."/>
            <person name="Nazarath L."/>
            <person name="Kovar C."/>
            <person name="Han Y."/>
            <person name="Muzny D."/>
            <person name="Gibbs R."/>
        </authorList>
    </citation>
    <scope>NUCLEOTIDE SEQUENCE [LARGE SCALE GENOMIC DNA]</scope>
    <source>
        <strain evidence="5">Jacobina</strain>
    </source>
</reference>
<reference evidence="4" key="3">
    <citation type="submission" date="2020-05" db="UniProtKB">
        <authorList>
            <consortium name="EnsemblMetazoa"/>
        </authorList>
    </citation>
    <scope>IDENTIFICATION</scope>
    <source>
        <strain evidence="4">Jacobina</strain>
    </source>
</reference>
<evidence type="ECO:0000313" key="5">
    <source>
        <dbReference type="Proteomes" id="UP000092461"/>
    </source>
</evidence>
<dbReference type="VEuPathDB" id="VectorBase:LLONM1_005563"/>
<dbReference type="InterPro" id="IPR036397">
    <property type="entry name" value="RNaseH_sf"/>
</dbReference>
<evidence type="ECO:0000313" key="4">
    <source>
        <dbReference type="EnsemblMetazoa" id="LLOJ005893-PA"/>
    </source>
</evidence>
<name>A0A1B0CMK5_LUTLO</name>
<dbReference type="PANTHER" id="PTHR19303">
    <property type="entry name" value="TRANSPOSON"/>
    <property type="match status" value="1"/>
</dbReference>
<proteinExistence type="predicted"/>
<evidence type="ECO:0000313" key="3">
    <source>
        <dbReference type="EMBL" id="MBC1177696.1"/>
    </source>
</evidence>
<feature type="compositionally biased region" description="Polar residues" evidence="1">
    <location>
        <begin position="298"/>
        <end position="314"/>
    </location>
</feature>
<dbReference type="GO" id="GO:0003677">
    <property type="term" value="F:DNA binding"/>
    <property type="evidence" value="ECO:0007669"/>
    <property type="project" value="TreeGrafter"/>
</dbReference>
<dbReference type="Gene3D" id="3.30.420.10">
    <property type="entry name" value="Ribonuclease H-like superfamily/Ribonuclease H"/>
    <property type="match status" value="1"/>
</dbReference>
<evidence type="ECO:0000259" key="2">
    <source>
        <dbReference type="Pfam" id="PF03184"/>
    </source>
</evidence>
<dbReference type="InterPro" id="IPR050863">
    <property type="entry name" value="CenT-Element_Derived"/>
</dbReference>
<dbReference type="PANTHER" id="PTHR19303:SF57">
    <property type="entry name" value="HTH CENPB-TYPE DOMAIN-CONTAINING PROTEIN"/>
    <property type="match status" value="1"/>
</dbReference>
<sequence length="371" mass="40921">MTISLLMCGTTSGDLLPPFVVYKSAQLWSSWCQGGPPHCRYGNSPSGWFDGTVFREWVESILIPDLRRKEGKKIILCDNLSTHVTLEVISMLEKCDAKLICLPSNSTHVTQPLDVAFFGPLKIAWRELLLKFKESASSGNSGIMQKNHFPALLKSLMEKISPNSSANLRSGFRKCGIVPVDARPILQRLRLDNPIDDETSNAIHSSFLQKLDEKRTEWVGIPKKGKRKKLNIVPGKSVCEEDFVKEENQKPQKIKSQRSTSGEALKRKPPQPSTSGKAPKNKPVQPSTGEAPKRKPLQPSTGEAPTSEAPQPSTGEAPKSEAPQPSTSGEAPKRKPPQPSTGEAPKRKQPSRKRGNEEETTTSNKRSKDKC</sequence>
<dbReference type="Proteomes" id="UP000092461">
    <property type="component" value="Unassembled WGS sequence"/>
</dbReference>
<dbReference type="EMBL" id="GITU01008993">
    <property type="protein sequence ID" value="MBC1177696.1"/>
    <property type="molecule type" value="Transcribed_RNA"/>
</dbReference>
<accession>A0A1B0CMK5</accession>
<dbReference type="GO" id="GO:0005634">
    <property type="term" value="C:nucleus"/>
    <property type="evidence" value="ECO:0007669"/>
    <property type="project" value="TreeGrafter"/>
</dbReference>
<feature type="region of interest" description="Disordered" evidence="1">
    <location>
        <begin position="243"/>
        <end position="371"/>
    </location>
</feature>
<dbReference type="EnsemblMetazoa" id="LLOJ005893-RA">
    <property type="protein sequence ID" value="LLOJ005893-PA"/>
    <property type="gene ID" value="LLOJ005893"/>
</dbReference>
<evidence type="ECO:0000256" key="1">
    <source>
        <dbReference type="SAM" id="MobiDB-lite"/>
    </source>
</evidence>
<dbReference type="InterPro" id="IPR004875">
    <property type="entry name" value="DDE_SF_endonuclease_dom"/>
</dbReference>
<protein>
    <submittedName>
        <fullName evidence="3">Putative tigger transposable element-derived</fullName>
    </submittedName>
</protein>
<organism evidence="4 5">
    <name type="scientific">Lutzomyia longipalpis</name>
    <name type="common">Sand fly</name>
    <dbReference type="NCBI Taxonomy" id="7200"/>
    <lineage>
        <taxon>Eukaryota</taxon>
        <taxon>Metazoa</taxon>
        <taxon>Ecdysozoa</taxon>
        <taxon>Arthropoda</taxon>
        <taxon>Hexapoda</taxon>
        <taxon>Insecta</taxon>
        <taxon>Pterygota</taxon>
        <taxon>Neoptera</taxon>
        <taxon>Endopterygota</taxon>
        <taxon>Diptera</taxon>
        <taxon>Nematocera</taxon>
        <taxon>Psychodoidea</taxon>
        <taxon>Psychodidae</taxon>
        <taxon>Lutzomyia</taxon>
        <taxon>Lutzomyia</taxon>
    </lineage>
</organism>
<reference evidence="3" key="2">
    <citation type="journal article" date="2020" name="BMC">
        <title>Leishmania infection induces a limited differential gene expression in the sand fly midgut.</title>
        <authorList>
            <person name="Coutinho-Abreu I.V."/>
            <person name="Serafim T.D."/>
            <person name="Meneses C."/>
            <person name="Kamhawi S."/>
            <person name="Oliveira F."/>
            <person name="Valenzuela J.G."/>
        </authorList>
    </citation>
    <scope>NUCLEOTIDE SEQUENCE</scope>
    <source>
        <strain evidence="3">Jacobina</strain>
        <tissue evidence="3">Midgut</tissue>
    </source>
</reference>
<dbReference type="Pfam" id="PF03184">
    <property type="entry name" value="DDE_1"/>
    <property type="match status" value="1"/>
</dbReference>
<dbReference type="AlphaFoldDB" id="A0A1B0CMK5"/>